<dbReference type="EMBL" id="JAASQI010000003">
    <property type="protein sequence ID" value="NIJ57925.1"/>
    <property type="molecule type" value="Genomic_DNA"/>
</dbReference>
<evidence type="ECO:0000313" key="10">
    <source>
        <dbReference type="Proteomes" id="UP001429580"/>
    </source>
</evidence>
<organism evidence="9 10">
    <name type="scientific">Pseudochelatococcus lubricantis</name>
    <dbReference type="NCBI Taxonomy" id="1538102"/>
    <lineage>
        <taxon>Bacteria</taxon>
        <taxon>Pseudomonadati</taxon>
        <taxon>Pseudomonadota</taxon>
        <taxon>Alphaproteobacteria</taxon>
        <taxon>Hyphomicrobiales</taxon>
        <taxon>Chelatococcaceae</taxon>
        <taxon>Pseudochelatococcus</taxon>
    </lineage>
</organism>
<dbReference type="InterPro" id="IPR050388">
    <property type="entry name" value="ABC_Ni/Peptide_Import"/>
</dbReference>
<keyword evidence="4" id="KW-1003">Cell membrane</keyword>
<comment type="subcellular location">
    <subcellularLocation>
        <location evidence="1">Cell inner membrane</location>
        <topology evidence="1">Peripheral membrane protein</topology>
    </subcellularLocation>
</comment>
<dbReference type="PROSITE" id="PS50893">
    <property type="entry name" value="ABC_TRANSPORTER_2"/>
    <property type="match status" value="1"/>
</dbReference>
<dbReference type="GO" id="GO:0005524">
    <property type="term" value="F:ATP binding"/>
    <property type="evidence" value="ECO:0007669"/>
    <property type="project" value="UniProtKB-KW"/>
</dbReference>
<evidence type="ECO:0000256" key="7">
    <source>
        <dbReference type="ARBA" id="ARBA00023136"/>
    </source>
</evidence>
<evidence type="ECO:0000259" key="8">
    <source>
        <dbReference type="PROSITE" id="PS50893"/>
    </source>
</evidence>
<keyword evidence="3" id="KW-0813">Transport</keyword>
<dbReference type="Gene3D" id="3.40.50.300">
    <property type="entry name" value="P-loop containing nucleotide triphosphate hydrolases"/>
    <property type="match status" value="1"/>
</dbReference>
<dbReference type="InterPro" id="IPR003439">
    <property type="entry name" value="ABC_transporter-like_ATP-bd"/>
</dbReference>
<feature type="domain" description="ABC transporter" evidence="8">
    <location>
        <begin position="14"/>
        <end position="261"/>
    </location>
</feature>
<dbReference type="SMART" id="SM00382">
    <property type="entry name" value="AAA"/>
    <property type="match status" value="1"/>
</dbReference>
<dbReference type="Pfam" id="PF08352">
    <property type="entry name" value="oligo_HPY"/>
    <property type="match status" value="1"/>
</dbReference>
<evidence type="ECO:0000256" key="4">
    <source>
        <dbReference type="ARBA" id="ARBA00022475"/>
    </source>
</evidence>
<dbReference type="InterPro" id="IPR013563">
    <property type="entry name" value="Oligopep_ABC_C"/>
</dbReference>
<comment type="similarity">
    <text evidence="2">Belongs to the ABC transporter superfamily.</text>
</comment>
<dbReference type="RefSeq" id="WP_343042536.1">
    <property type="nucleotide sequence ID" value="NZ_JAASQI010000003.1"/>
</dbReference>
<reference evidence="9 10" key="1">
    <citation type="submission" date="2020-03" db="EMBL/GenBank/DDBJ databases">
        <title>Genomic Encyclopedia of Type Strains, Phase IV (KMG-IV): sequencing the most valuable type-strain genomes for metagenomic binning, comparative biology and taxonomic classification.</title>
        <authorList>
            <person name="Goeker M."/>
        </authorList>
    </citation>
    <scope>NUCLEOTIDE SEQUENCE [LARGE SCALE GENOMIC DNA]</scope>
    <source>
        <strain evidence="9 10">DSM 103870</strain>
    </source>
</reference>
<comment type="caution">
    <text evidence="9">The sequence shown here is derived from an EMBL/GenBank/DDBJ whole genome shotgun (WGS) entry which is preliminary data.</text>
</comment>
<dbReference type="CDD" id="cd03257">
    <property type="entry name" value="ABC_NikE_OppD_transporters"/>
    <property type="match status" value="1"/>
</dbReference>
<evidence type="ECO:0000256" key="6">
    <source>
        <dbReference type="ARBA" id="ARBA00022840"/>
    </source>
</evidence>
<proteinExistence type="inferred from homology"/>
<dbReference type="InterPro" id="IPR017871">
    <property type="entry name" value="ABC_transporter-like_CS"/>
</dbReference>
<dbReference type="SUPFAM" id="SSF52540">
    <property type="entry name" value="P-loop containing nucleoside triphosphate hydrolases"/>
    <property type="match status" value="1"/>
</dbReference>
<evidence type="ECO:0000313" key="9">
    <source>
        <dbReference type="EMBL" id="NIJ57925.1"/>
    </source>
</evidence>
<evidence type="ECO:0000256" key="3">
    <source>
        <dbReference type="ARBA" id="ARBA00022448"/>
    </source>
</evidence>
<evidence type="ECO:0000256" key="1">
    <source>
        <dbReference type="ARBA" id="ARBA00004417"/>
    </source>
</evidence>
<keyword evidence="7" id="KW-0472">Membrane</keyword>
<gene>
    <name evidence="9" type="ORF">FHS82_001761</name>
</gene>
<protein>
    <submittedName>
        <fullName evidence="9">Oligopeptide/dipeptide ABC transporter ATP-binding protein</fullName>
    </submittedName>
</protein>
<dbReference type="Pfam" id="PF00005">
    <property type="entry name" value="ABC_tran"/>
    <property type="match status" value="1"/>
</dbReference>
<dbReference type="NCBIfam" id="TIGR01727">
    <property type="entry name" value="oligo_HPY"/>
    <property type="match status" value="1"/>
</dbReference>
<accession>A0ABX0V279</accession>
<sequence>MPPADLSAVEDGRLAVRDLTIAARDSGGILVSGVAFSVVPGETVALVGESGSGKSLTILAMLGLLPGGVVQTAGDVRLGGSDITGFAGDSIRLRGRVIAAIFQDPQASLDPRWTVGRYLRDQLFRHRRLRGAAADREAAALLDGVGLPQPERLMKSYPHELSGGMAQRVMIAGALAARPRFLLADEPTTALDVTTQAQILDLLADLQKREGLGVLLVTHDLGVVAEIAHRVVVLYGGRIMETGDAARVLGHPRHPYTAALLAAMPDITDDMPPVAIPGHPGERPASGCPFHPRCGLATSACETAPPSLREIGPEQGVACYHPLPSAAMTQGLIRYAVG</sequence>
<dbReference type="PROSITE" id="PS00211">
    <property type="entry name" value="ABC_TRANSPORTER_1"/>
    <property type="match status" value="1"/>
</dbReference>
<keyword evidence="5" id="KW-0547">Nucleotide-binding</keyword>
<dbReference type="PANTHER" id="PTHR43297:SF2">
    <property type="entry name" value="DIPEPTIDE TRANSPORT ATP-BINDING PROTEIN DPPD"/>
    <property type="match status" value="1"/>
</dbReference>
<dbReference type="InterPro" id="IPR003593">
    <property type="entry name" value="AAA+_ATPase"/>
</dbReference>
<keyword evidence="6 9" id="KW-0067">ATP-binding</keyword>
<evidence type="ECO:0000256" key="2">
    <source>
        <dbReference type="ARBA" id="ARBA00005417"/>
    </source>
</evidence>
<evidence type="ECO:0000256" key="5">
    <source>
        <dbReference type="ARBA" id="ARBA00022741"/>
    </source>
</evidence>
<name>A0ABX0V279_9HYPH</name>
<dbReference type="Proteomes" id="UP001429580">
    <property type="component" value="Unassembled WGS sequence"/>
</dbReference>
<dbReference type="InterPro" id="IPR027417">
    <property type="entry name" value="P-loop_NTPase"/>
</dbReference>
<dbReference type="PANTHER" id="PTHR43297">
    <property type="entry name" value="OLIGOPEPTIDE TRANSPORT ATP-BINDING PROTEIN APPD"/>
    <property type="match status" value="1"/>
</dbReference>
<keyword evidence="10" id="KW-1185">Reference proteome</keyword>